<gene>
    <name evidence="2" type="ORF">CJ192_08610</name>
</gene>
<keyword evidence="1" id="KW-0812">Transmembrane</keyword>
<proteinExistence type="predicted"/>
<dbReference type="GeneID" id="84579245"/>
<feature type="transmembrane region" description="Helical" evidence="1">
    <location>
        <begin position="48"/>
        <end position="70"/>
    </location>
</feature>
<sequence length="179" mass="20021">MGGFKKFLWSLMTIVLIIIAAVLGTVSLVDDGIRHDLLSYLEIQNYRYVLLGVAIAVLVFAIILLIDIIANQNDKREYLVEDNTGDIFITKNSLDATVDSAVKKFHGAELTDSKVKIIKGNNIDANVKCDIFGERDFEDIGRKIQAEIEFALKNLTGIENVSAHVQLNKAQKSQEREIR</sequence>
<dbReference type="Proteomes" id="UP000235658">
    <property type="component" value="Unassembled WGS sequence"/>
</dbReference>
<accession>A0A2N6UH59</accession>
<protein>
    <submittedName>
        <fullName evidence="2">Alkaline shock response membrane anchor protein AmaP</fullName>
    </submittedName>
</protein>
<evidence type="ECO:0000313" key="2">
    <source>
        <dbReference type="EMBL" id="PMC80844.1"/>
    </source>
</evidence>
<evidence type="ECO:0000313" key="3">
    <source>
        <dbReference type="Proteomes" id="UP000235658"/>
    </source>
</evidence>
<comment type="caution">
    <text evidence="2">The sequence shown here is derived from an EMBL/GenBank/DDBJ whole genome shotgun (WGS) entry which is preliminary data.</text>
</comment>
<dbReference type="AlphaFoldDB" id="A0A2N6UH59"/>
<keyword evidence="1" id="KW-1133">Transmembrane helix</keyword>
<dbReference type="NCBIfam" id="NF033218">
    <property type="entry name" value="anchor_AmaP"/>
    <property type="match status" value="1"/>
</dbReference>
<evidence type="ECO:0000256" key="1">
    <source>
        <dbReference type="SAM" id="Phobius"/>
    </source>
</evidence>
<dbReference type="RefSeq" id="WP_004816998.1">
    <property type="nucleotide sequence ID" value="NZ_CAMQCN010000009.1"/>
</dbReference>
<reference evidence="2 3" key="1">
    <citation type="submission" date="2017-09" db="EMBL/GenBank/DDBJ databases">
        <title>Bacterial strain isolated from the female urinary microbiota.</title>
        <authorList>
            <person name="Thomas-White K."/>
            <person name="Kumar N."/>
            <person name="Forster S."/>
            <person name="Putonti C."/>
            <person name="Lawley T."/>
            <person name="Wolfe A.J."/>
        </authorList>
    </citation>
    <scope>NUCLEOTIDE SEQUENCE [LARGE SCALE GENOMIC DNA]</scope>
    <source>
        <strain evidence="2 3">UMB0204</strain>
    </source>
</reference>
<dbReference type="EMBL" id="PNHP01000007">
    <property type="protein sequence ID" value="PMC80844.1"/>
    <property type="molecule type" value="Genomic_DNA"/>
</dbReference>
<keyword evidence="1" id="KW-0472">Membrane</keyword>
<name>A0A2N6UH59_9FIRM</name>
<feature type="transmembrane region" description="Helical" evidence="1">
    <location>
        <begin position="7"/>
        <end position="28"/>
    </location>
</feature>
<organism evidence="2 3">
    <name type="scientific">Anaerococcus hydrogenalis</name>
    <dbReference type="NCBI Taxonomy" id="33029"/>
    <lineage>
        <taxon>Bacteria</taxon>
        <taxon>Bacillati</taxon>
        <taxon>Bacillota</taxon>
        <taxon>Tissierellia</taxon>
        <taxon>Tissierellales</taxon>
        <taxon>Peptoniphilaceae</taxon>
        <taxon>Anaerococcus</taxon>
    </lineage>
</organism>